<evidence type="ECO:0000313" key="15">
    <source>
        <dbReference type="Proteomes" id="UP001519921"/>
    </source>
</evidence>
<feature type="transmembrane region" description="Helical" evidence="13">
    <location>
        <begin position="164"/>
        <end position="185"/>
    </location>
</feature>
<sequence>MKKIDLTHGKVLSVLMILAIPIMGSSLLQFAYNIIDMIWVGALGSNAVASIGSSSFYIGLGYSINALVVIGTGIKVAHAVGRKNEIEVKQYINAGIVINITIGIIYSLALVLLGKDFIDFLNINNSVVEKDAYLYLALSAPMMFFAFFNLLYTRVFGSFGNNKTALKINTIGIIINIVLDPLFIYVFNMGVLGASIATLISNIIMFIIFISTSKQTLKFDCSIGIDLKKVLEIINLGFPMSFQRVLFTLVNIILAKIIAIFGSDAIAAQKIGVQIESITFMVIGGLNGAVASFVGQNFGAKKYYRISEGYKMALKIGIIYSMITGALFITVPELLVKIFVREENTIIIASQYLRIIAFSQLFSTVEMVSNGLFTGIGKPKVSATISIVFTSLRIPMALFFTKLIGLDGIWLSIALSSVLKGISAYLMYRLKYVLNES</sequence>
<evidence type="ECO:0000256" key="8">
    <source>
        <dbReference type="ARBA" id="ARBA00022692"/>
    </source>
</evidence>
<evidence type="ECO:0000256" key="13">
    <source>
        <dbReference type="SAM" id="Phobius"/>
    </source>
</evidence>
<keyword evidence="7" id="KW-1003">Cell membrane</keyword>
<evidence type="ECO:0000256" key="7">
    <source>
        <dbReference type="ARBA" id="ARBA00022475"/>
    </source>
</evidence>
<dbReference type="EMBL" id="JAHXPT010000002">
    <property type="protein sequence ID" value="MBW6409107.1"/>
    <property type="molecule type" value="Genomic_DNA"/>
</dbReference>
<keyword evidence="10" id="KW-0406">Ion transport</keyword>
<feature type="transmembrane region" description="Helical" evidence="13">
    <location>
        <begin position="91"/>
        <end position="113"/>
    </location>
</feature>
<evidence type="ECO:0000256" key="4">
    <source>
        <dbReference type="ARBA" id="ARBA00020268"/>
    </source>
</evidence>
<feature type="transmembrane region" description="Helical" evidence="13">
    <location>
        <begin position="133"/>
        <end position="152"/>
    </location>
</feature>
<evidence type="ECO:0000256" key="1">
    <source>
        <dbReference type="ARBA" id="ARBA00003408"/>
    </source>
</evidence>
<name>A0ABS7AKF0_9CLOT</name>
<keyword evidence="8 13" id="KW-0812">Transmembrane</keyword>
<evidence type="ECO:0000256" key="5">
    <source>
        <dbReference type="ARBA" id="ARBA00022448"/>
    </source>
</evidence>
<comment type="caution">
    <text evidence="14">The sequence shown here is derived from an EMBL/GenBank/DDBJ whole genome shotgun (WGS) entry which is preliminary data.</text>
</comment>
<dbReference type="InterPro" id="IPR048279">
    <property type="entry name" value="MdtK-like"/>
</dbReference>
<comment type="similarity">
    <text evidence="3">Belongs to the multi antimicrobial extrusion (MATE) (TC 2.A.66.1) family.</text>
</comment>
<evidence type="ECO:0000256" key="10">
    <source>
        <dbReference type="ARBA" id="ARBA00023065"/>
    </source>
</evidence>
<dbReference type="PIRSF" id="PIRSF006603">
    <property type="entry name" value="DinF"/>
    <property type="match status" value="1"/>
</dbReference>
<evidence type="ECO:0000313" key="14">
    <source>
        <dbReference type="EMBL" id="MBW6409107.1"/>
    </source>
</evidence>
<feature type="transmembrane region" description="Helical" evidence="13">
    <location>
        <begin position="312"/>
        <end position="331"/>
    </location>
</feature>
<reference evidence="14 15" key="1">
    <citation type="submission" date="2021-07" db="EMBL/GenBank/DDBJ databases">
        <title>Clostridium weizhouense sp. nov., an anaerobic bacterium isolated from activated sludge of Petroleum wastewater.</title>
        <authorList>
            <person name="Li Q."/>
        </authorList>
    </citation>
    <scope>NUCLEOTIDE SEQUENCE [LARGE SCALE GENOMIC DNA]</scope>
    <source>
        <strain evidence="14 15">YB-6</strain>
    </source>
</reference>
<feature type="transmembrane region" description="Helical" evidence="13">
    <location>
        <begin position="12"/>
        <end position="35"/>
    </location>
</feature>
<dbReference type="PANTHER" id="PTHR43298:SF2">
    <property type="entry name" value="FMN_FAD EXPORTER YEEO-RELATED"/>
    <property type="match status" value="1"/>
</dbReference>
<protein>
    <recommendedName>
        <fullName evidence="4">Probable multidrug resistance protein NorM</fullName>
    </recommendedName>
    <alternativeName>
        <fullName evidence="12">Multidrug-efflux transporter</fullName>
    </alternativeName>
</protein>
<keyword evidence="15" id="KW-1185">Reference proteome</keyword>
<proteinExistence type="inferred from homology"/>
<dbReference type="Proteomes" id="UP001519921">
    <property type="component" value="Unassembled WGS sequence"/>
</dbReference>
<dbReference type="RefSeq" id="WP_219778163.1">
    <property type="nucleotide sequence ID" value="NZ_JAHXPT010000002.1"/>
</dbReference>
<evidence type="ECO:0000256" key="6">
    <source>
        <dbReference type="ARBA" id="ARBA00022449"/>
    </source>
</evidence>
<evidence type="ECO:0000256" key="9">
    <source>
        <dbReference type="ARBA" id="ARBA00022989"/>
    </source>
</evidence>
<evidence type="ECO:0000256" key="11">
    <source>
        <dbReference type="ARBA" id="ARBA00023136"/>
    </source>
</evidence>
<dbReference type="InterPro" id="IPR002528">
    <property type="entry name" value="MATE_fam"/>
</dbReference>
<comment type="subcellular location">
    <subcellularLocation>
        <location evidence="2">Cell membrane</location>
        <topology evidence="2">Multi-pass membrane protein</topology>
    </subcellularLocation>
</comment>
<gene>
    <name evidence="14" type="ORF">KYD98_03305</name>
</gene>
<keyword evidence="9 13" id="KW-1133">Transmembrane helix</keyword>
<keyword evidence="6" id="KW-0050">Antiport</keyword>
<dbReference type="InterPro" id="IPR050222">
    <property type="entry name" value="MATE_MdtK"/>
</dbReference>
<evidence type="ECO:0000256" key="3">
    <source>
        <dbReference type="ARBA" id="ARBA00010199"/>
    </source>
</evidence>
<feature type="transmembrane region" description="Helical" evidence="13">
    <location>
        <begin position="245"/>
        <end position="266"/>
    </location>
</feature>
<feature type="transmembrane region" description="Helical" evidence="13">
    <location>
        <begin position="278"/>
        <end position="300"/>
    </location>
</feature>
<evidence type="ECO:0000256" key="12">
    <source>
        <dbReference type="ARBA" id="ARBA00031636"/>
    </source>
</evidence>
<accession>A0ABS7AKF0</accession>
<comment type="function">
    <text evidence="1">Multidrug efflux pump.</text>
</comment>
<keyword evidence="5" id="KW-0813">Transport</keyword>
<dbReference type="NCBIfam" id="TIGR00797">
    <property type="entry name" value="matE"/>
    <property type="match status" value="1"/>
</dbReference>
<feature type="transmembrane region" description="Helical" evidence="13">
    <location>
        <begin position="191"/>
        <end position="210"/>
    </location>
</feature>
<keyword evidence="11 13" id="KW-0472">Membrane</keyword>
<dbReference type="CDD" id="cd13140">
    <property type="entry name" value="MATE_like_1"/>
    <property type="match status" value="1"/>
</dbReference>
<feature type="transmembrane region" description="Helical" evidence="13">
    <location>
        <begin position="47"/>
        <end position="70"/>
    </location>
</feature>
<evidence type="ECO:0000256" key="2">
    <source>
        <dbReference type="ARBA" id="ARBA00004651"/>
    </source>
</evidence>
<organism evidence="14 15">
    <name type="scientific">Clostridium weizhouense</name>
    <dbReference type="NCBI Taxonomy" id="2859781"/>
    <lineage>
        <taxon>Bacteria</taxon>
        <taxon>Bacillati</taxon>
        <taxon>Bacillota</taxon>
        <taxon>Clostridia</taxon>
        <taxon>Eubacteriales</taxon>
        <taxon>Clostridiaceae</taxon>
        <taxon>Clostridium</taxon>
    </lineage>
</organism>
<dbReference type="Pfam" id="PF01554">
    <property type="entry name" value="MatE"/>
    <property type="match status" value="2"/>
</dbReference>
<dbReference type="PANTHER" id="PTHR43298">
    <property type="entry name" value="MULTIDRUG RESISTANCE PROTEIN NORM-RELATED"/>
    <property type="match status" value="1"/>
</dbReference>